<dbReference type="PANTHER" id="PTHR43120:SF1">
    <property type="entry name" value="GLUTAMYL-TRNA REDUCTASE 1, CHLOROPLASTIC"/>
    <property type="match status" value="1"/>
</dbReference>
<dbReference type="RefSeq" id="WP_046523612.1">
    <property type="nucleotide sequence ID" value="NZ_LAYY01000009.1"/>
</dbReference>
<gene>
    <name evidence="2" type="ORF">WQ57_09975</name>
</gene>
<dbReference type="SUPFAM" id="SSF69742">
    <property type="entry name" value="Glutamyl tRNA-reductase catalytic, N-terminal domain"/>
    <property type="match status" value="1"/>
</dbReference>
<dbReference type="Gene3D" id="3.30.460.30">
    <property type="entry name" value="Glutamyl-tRNA reductase, N-terminal domain"/>
    <property type="match status" value="1"/>
</dbReference>
<dbReference type="Proteomes" id="UP000034166">
    <property type="component" value="Unassembled WGS sequence"/>
</dbReference>
<dbReference type="InterPro" id="IPR015895">
    <property type="entry name" value="4pyrrol_synth_GluRdtase_N"/>
</dbReference>
<reference evidence="2 3" key="1">
    <citation type="submission" date="2015-04" db="EMBL/GenBank/DDBJ databases">
        <title>Taxonomic description and genome sequence of Bacillus campisalis sp. nov., a novel member of the genus Bacillus isolated from solar saltern.</title>
        <authorList>
            <person name="Mathan Kumar R."/>
            <person name="Kaur G."/>
            <person name="Kumar A."/>
            <person name="Singh N.K."/>
            <person name="Kaur N."/>
            <person name="Kumar N."/>
            <person name="Mayilraj S."/>
        </authorList>
    </citation>
    <scope>NUCLEOTIDE SEQUENCE [LARGE SCALE GENOMIC DNA]</scope>
    <source>
        <strain evidence="2 3">SA2-6</strain>
    </source>
</reference>
<dbReference type="AlphaFoldDB" id="A0A0M2SWP3"/>
<dbReference type="EMBL" id="LAYY01000009">
    <property type="protein sequence ID" value="KKK38136.1"/>
    <property type="molecule type" value="Genomic_DNA"/>
</dbReference>
<dbReference type="GO" id="GO:0033014">
    <property type="term" value="P:tetrapyrrole biosynthetic process"/>
    <property type="evidence" value="ECO:0007669"/>
    <property type="project" value="InterPro"/>
</dbReference>
<name>A0A0M2SWP3_9BACI</name>
<accession>A0A0M2SWP3</accession>
<comment type="caution">
    <text evidence="2">The sequence shown here is derived from an EMBL/GenBank/DDBJ whole genome shotgun (WGS) entry which is preliminary data.</text>
</comment>
<protein>
    <recommendedName>
        <fullName evidence="1">Glutamyl-tRNA reductase N-terminal domain-containing protein</fullName>
    </recommendedName>
</protein>
<dbReference type="PATRIC" id="fig|1408103.3.peg.2248"/>
<dbReference type="PANTHER" id="PTHR43120">
    <property type="entry name" value="GLUTAMYL-TRNA REDUCTASE 1, CHLOROPLASTIC"/>
    <property type="match status" value="1"/>
</dbReference>
<evidence type="ECO:0000259" key="1">
    <source>
        <dbReference type="Pfam" id="PF05201"/>
    </source>
</evidence>
<evidence type="ECO:0000313" key="2">
    <source>
        <dbReference type="EMBL" id="KKK38136.1"/>
    </source>
</evidence>
<dbReference type="GO" id="GO:0008883">
    <property type="term" value="F:glutamyl-tRNA reductase activity"/>
    <property type="evidence" value="ECO:0007669"/>
    <property type="project" value="InterPro"/>
</dbReference>
<dbReference type="Pfam" id="PF05201">
    <property type="entry name" value="GlutR_N"/>
    <property type="match status" value="1"/>
</dbReference>
<proteinExistence type="predicted"/>
<dbReference type="InterPro" id="IPR036343">
    <property type="entry name" value="GluRdtase_N_sf"/>
</dbReference>
<keyword evidence="3" id="KW-1185">Reference proteome</keyword>
<feature type="domain" description="Glutamyl-tRNA reductase N-terminal" evidence="1">
    <location>
        <begin position="7"/>
        <end position="76"/>
    </location>
</feature>
<sequence>MYILVGGINYRTAPVDIREKLTFKPTEFGKAMKALQAKPSVLENIILSTCNRTEIYTVVDDIIVGQREISEFLESKYFQKGKPTVDHRHCCTPEYQSKDRRYGKCLFVQY</sequence>
<organism evidence="2 3">
    <name type="scientific">Mesobacillus campisalis</name>
    <dbReference type="NCBI Taxonomy" id="1408103"/>
    <lineage>
        <taxon>Bacteria</taxon>
        <taxon>Bacillati</taxon>
        <taxon>Bacillota</taxon>
        <taxon>Bacilli</taxon>
        <taxon>Bacillales</taxon>
        <taxon>Bacillaceae</taxon>
        <taxon>Mesobacillus</taxon>
    </lineage>
</organism>
<dbReference type="GO" id="GO:0050661">
    <property type="term" value="F:NADP binding"/>
    <property type="evidence" value="ECO:0007669"/>
    <property type="project" value="InterPro"/>
</dbReference>
<evidence type="ECO:0000313" key="3">
    <source>
        <dbReference type="Proteomes" id="UP000034166"/>
    </source>
</evidence>